<dbReference type="OrthoDB" id="9779623at2"/>
<name>A0A2S4MI27_9HYPH</name>
<dbReference type="CDD" id="cd05233">
    <property type="entry name" value="SDR_c"/>
    <property type="match status" value="1"/>
</dbReference>
<evidence type="ECO:0000313" key="3">
    <source>
        <dbReference type="Proteomes" id="UP000236919"/>
    </source>
</evidence>
<dbReference type="GO" id="GO:0030497">
    <property type="term" value="P:fatty acid elongation"/>
    <property type="evidence" value="ECO:0007669"/>
    <property type="project" value="TreeGrafter"/>
</dbReference>
<dbReference type="EMBL" id="PQFZ01000003">
    <property type="protein sequence ID" value="POR54067.1"/>
    <property type="molecule type" value="Genomic_DNA"/>
</dbReference>
<dbReference type="Gene3D" id="3.40.50.720">
    <property type="entry name" value="NAD(P)-binding Rossmann-like Domain"/>
    <property type="match status" value="1"/>
</dbReference>
<dbReference type="RefSeq" id="WP_103717280.1">
    <property type="nucleotide sequence ID" value="NZ_PQFZ01000003.1"/>
</dbReference>
<dbReference type="Pfam" id="PF13561">
    <property type="entry name" value="adh_short_C2"/>
    <property type="match status" value="1"/>
</dbReference>
<dbReference type="PROSITE" id="PS00061">
    <property type="entry name" value="ADH_SHORT"/>
    <property type="match status" value="1"/>
</dbReference>
<dbReference type="PANTHER" id="PTHR42760">
    <property type="entry name" value="SHORT-CHAIN DEHYDROGENASES/REDUCTASES FAMILY MEMBER"/>
    <property type="match status" value="1"/>
</dbReference>
<proteinExistence type="inferred from homology"/>
<comment type="caution">
    <text evidence="2">The sequence shown here is derived from an EMBL/GenBank/DDBJ whole genome shotgun (WGS) entry which is preliminary data.</text>
</comment>
<accession>A0A2S4MI27</accession>
<dbReference type="NCBIfam" id="NF005559">
    <property type="entry name" value="PRK07231.1"/>
    <property type="match status" value="1"/>
</dbReference>
<reference evidence="2 3" key="1">
    <citation type="submission" date="2018-01" db="EMBL/GenBank/DDBJ databases">
        <title>Genomic Encyclopedia of Type Strains, Phase III (KMG-III): the genomes of soil and plant-associated and newly described type strains.</title>
        <authorList>
            <person name="Whitman W."/>
        </authorList>
    </citation>
    <scope>NUCLEOTIDE SEQUENCE [LARGE SCALE GENOMIC DNA]</scope>
    <source>
        <strain evidence="2 3">1131</strain>
    </source>
</reference>
<dbReference type="PRINTS" id="PR00080">
    <property type="entry name" value="SDRFAMILY"/>
</dbReference>
<evidence type="ECO:0000313" key="2">
    <source>
        <dbReference type="EMBL" id="POR54067.1"/>
    </source>
</evidence>
<dbReference type="GO" id="GO:0016616">
    <property type="term" value="F:oxidoreductase activity, acting on the CH-OH group of donors, NAD or NADP as acceptor"/>
    <property type="evidence" value="ECO:0007669"/>
    <property type="project" value="TreeGrafter"/>
</dbReference>
<dbReference type="PANTHER" id="PTHR42760:SF123">
    <property type="entry name" value="OXIDOREDUCTASE"/>
    <property type="match status" value="1"/>
</dbReference>
<dbReference type="InterPro" id="IPR002347">
    <property type="entry name" value="SDR_fam"/>
</dbReference>
<comment type="similarity">
    <text evidence="1">Belongs to the short-chain dehydrogenases/reductases (SDR) family.</text>
</comment>
<dbReference type="InterPro" id="IPR020904">
    <property type="entry name" value="Sc_DH/Rdtase_CS"/>
</dbReference>
<protein>
    <submittedName>
        <fullName evidence="2">NAD(P)-dependent dehydrogenase (Short-subunit alcohol dehydrogenase family)</fullName>
    </submittedName>
</protein>
<organism evidence="2 3">
    <name type="scientific">Bosea psychrotolerans</name>
    <dbReference type="NCBI Taxonomy" id="1871628"/>
    <lineage>
        <taxon>Bacteria</taxon>
        <taxon>Pseudomonadati</taxon>
        <taxon>Pseudomonadota</taxon>
        <taxon>Alphaproteobacteria</taxon>
        <taxon>Hyphomicrobiales</taxon>
        <taxon>Boseaceae</taxon>
        <taxon>Bosea</taxon>
    </lineage>
</organism>
<evidence type="ECO:0000256" key="1">
    <source>
        <dbReference type="ARBA" id="ARBA00006484"/>
    </source>
</evidence>
<keyword evidence="3" id="KW-1185">Reference proteome</keyword>
<gene>
    <name evidence="2" type="ORF">CYD53_103164</name>
</gene>
<dbReference type="AlphaFoldDB" id="A0A2S4MI27"/>
<dbReference type="FunFam" id="3.40.50.720:FF:000084">
    <property type="entry name" value="Short-chain dehydrogenase reductase"/>
    <property type="match status" value="1"/>
</dbReference>
<dbReference type="Proteomes" id="UP000236919">
    <property type="component" value="Unassembled WGS sequence"/>
</dbReference>
<sequence length="269" mass="27806">MSAGVDGWLGLGGVPCVVTGASGGIGRAIALSLAGQGARLVLLDRDEAGLADTAIAVSEMAEGEVLSLPCDITDPAAIEQAAARSFERHGACAVLVNNAGLLRPGALASIPLADWNALLAVNLTGYLLCAQAFGRQMRAARRGAIVHVASIAGSHPQDRSGAYSVSKAGVVMLSRQLATEWAPDGIRSNVVSPGMVETPMSRDFYVAPGVRERRSAVVPAGRIGMPQDIADAALFLASPRASYITGQEIVVDGGYSRMLMNLIPRPGYD</sequence>
<dbReference type="InterPro" id="IPR036291">
    <property type="entry name" value="NAD(P)-bd_dom_sf"/>
</dbReference>
<dbReference type="SUPFAM" id="SSF51735">
    <property type="entry name" value="NAD(P)-binding Rossmann-fold domains"/>
    <property type="match status" value="1"/>
</dbReference>
<dbReference type="PRINTS" id="PR00081">
    <property type="entry name" value="GDHRDH"/>
</dbReference>